<proteinExistence type="predicted"/>
<keyword evidence="1 2" id="KW-0175">Coiled coil</keyword>
<dbReference type="AlphaFoldDB" id="A0A061RRI5"/>
<dbReference type="PANTHER" id="PTHR21549">
    <property type="entry name" value="MUTATED IN BLADDER CANCER 1"/>
    <property type="match status" value="1"/>
</dbReference>
<dbReference type="InterPro" id="IPR039902">
    <property type="entry name" value="CCDC148/CCDC112"/>
</dbReference>
<evidence type="ECO:0000313" key="3">
    <source>
        <dbReference type="EMBL" id="JAC75502.1"/>
    </source>
</evidence>
<organism evidence="3">
    <name type="scientific">Tetraselmis sp. GSL018</name>
    <dbReference type="NCBI Taxonomy" id="582737"/>
    <lineage>
        <taxon>Eukaryota</taxon>
        <taxon>Viridiplantae</taxon>
        <taxon>Chlorophyta</taxon>
        <taxon>core chlorophytes</taxon>
        <taxon>Chlorodendrophyceae</taxon>
        <taxon>Chlorodendrales</taxon>
        <taxon>Chlorodendraceae</taxon>
        <taxon>Tetraselmis</taxon>
    </lineage>
</organism>
<accession>A0A061RRI5</accession>
<evidence type="ECO:0000256" key="1">
    <source>
        <dbReference type="ARBA" id="ARBA00023054"/>
    </source>
</evidence>
<evidence type="ECO:0000256" key="2">
    <source>
        <dbReference type="SAM" id="Coils"/>
    </source>
</evidence>
<reference evidence="3" key="1">
    <citation type="submission" date="2014-05" db="EMBL/GenBank/DDBJ databases">
        <title>The transcriptome of the halophilic microalga Tetraselmis sp. GSL018 isolated from the Great Salt Lake, Utah.</title>
        <authorList>
            <person name="Jinkerson R.E."/>
            <person name="D'Adamo S."/>
            <person name="Posewitz M.C."/>
        </authorList>
    </citation>
    <scope>NUCLEOTIDE SEQUENCE</scope>
    <source>
        <strain evidence="3">GSL018</strain>
    </source>
</reference>
<name>A0A061RRI5_9CHLO</name>
<dbReference type="PANTHER" id="PTHR21549:SF1">
    <property type="entry name" value="COILED-COIL DOMAIN-CONTAINING PROTEIN 148"/>
    <property type="match status" value="1"/>
</dbReference>
<feature type="coiled-coil region" evidence="2">
    <location>
        <begin position="40"/>
        <end position="186"/>
    </location>
</feature>
<gene>
    <name evidence="3" type="ORF">TSPGSL018_22910</name>
</gene>
<sequence>LEHDDWFARRRLMLQRRKAIREAWLRERQQLMASLEATLARSAELEAAQAQAAANTLEREAARQQLQAELEVLRRKREADEKAATEQRIKSDREAAAKKAELEEHREFQREQNRQLVERYREEKEERERLESVQRLQREAEEAEMAARQAAFNQQRVDFRCILQEMKNEEREKNNRRLEVEEAERRGRLEAIRAQVAVEAQRDPQRVLKPTAASSAEESTVPSAFGNVNGYYDEQLFKDNRFKLTVALAEKGLLQTKLASEYASDVVTRTRTFRPARIDNLTTAQKQFVLPQL</sequence>
<dbReference type="EMBL" id="GBEZ01010145">
    <property type="protein sequence ID" value="JAC75502.1"/>
    <property type="molecule type" value="Transcribed_RNA"/>
</dbReference>
<feature type="non-terminal residue" evidence="3">
    <location>
        <position position="1"/>
    </location>
</feature>
<protein>
    <submittedName>
        <fullName evidence="3">Uncharacterized protein</fullName>
    </submittedName>
</protein>